<proteinExistence type="inferred from homology"/>
<dbReference type="SUPFAM" id="SSF48613">
    <property type="entry name" value="Heme oxygenase-like"/>
    <property type="match status" value="1"/>
</dbReference>
<keyword evidence="1" id="KW-0784">Thiamine biosynthesis</keyword>
<dbReference type="InterPro" id="IPR004305">
    <property type="entry name" value="Thiaminase-2/PQQC"/>
</dbReference>
<comment type="function">
    <text evidence="1">Catalyzes an amino-pyrimidine hydrolysis reaction at the C5' of the pyrimidine moiety of thiamine compounds, a reaction that is part of a thiamine salvage pathway.</text>
</comment>
<dbReference type="GO" id="GO:0009228">
    <property type="term" value="P:thiamine biosynthetic process"/>
    <property type="evidence" value="ECO:0007669"/>
    <property type="project" value="UniProtKB-KW"/>
</dbReference>
<dbReference type="GO" id="GO:0005829">
    <property type="term" value="C:cytosol"/>
    <property type="evidence" value="ECO:0007669"/>
    <property type="project" value="TreeGrafter"/>
</dbReference>
<dbReference type="GO" id="GO:0009229">
    <property type="term" value="P:thiamine diphosphate biosynthetic process"/>
    <property type="evidence" value="ECO:0007669"/>
    <property type="project" value="UniProtKB-UniPathway"/>
</dbReference>
<gene>
    <name evidence="3" type="ORF">KL86DPRO_60163</name>
</gene>
<feature type="domain" description="Thiaminase-2/PQQC" evidence="2">
    <location>
        <begin position="20"/>
        <end position="211"/>
    </location>
</feature>
<accession>A0A212KFM9</accession>
<dbReference type="EMBL" id="FLUQ01000006">
    <property type="protein sequence ID" value="SBW10441.1"/>
    <property type="molecule type" value="Genomic_DNA"/>
</dbReference>
<dbReference type="PANTHER" id="PTHR43198:SF2">
    <property type="entry name" value="SI:CH1073-67J19.1-RELATED"/>
    <property type="match status" value="1"/>
</dbReference>
<dbReference type="EC" id="3.5.99.2" evidence="1"/>
<evidence type="ECO:0000259" key="2">
    <source>
        <dbReference type="Pfam" id="PF03070"/>
    </source>
</evidence>
<dbReference type="CDD" id="cd19365">
    <property type="entry name" value="TenA_C-like"/>
    <property type="match status" value="1"/>
</dbReference>
<dbReference type="NCBIfam" id="TIGR04306">
    <property type="entry name" value="salvage_TenA"/>
    <property type="match status" value="1"/>
</dbReference>
<dbReference type="PANTHER" id="PTHR43198">
    <property type="entry name" value="BIFUNCTIONAL TH2 PROTEIN"/>
    <property type="match status" value="1"/>
</dbReference>
<comment type="pathway">
    <text evidence="1">Cofactor biosynthesis; thiamine diphosphate biosynthesis.</text>
</comment>
<dbReference type="AlphaFoldDB" id="A0A212KFM9"/>
<evidence type="ECO:0000313" key="3">
    <source>
        <dbReference type="EMBL" id="SBW10441.1"/>
    </source>
</evidence>
<dbReference type="InterPro" id="IPR016084">
    <property type="entry name" value="Haem_Oase-like_multi-hlx"/>
</dbReference>
<evidence type="ECO:0000256" key="1">
    <source>
        <dbReference type="RuleBase" id="RU363093"/>
    </source>
</evidence>
<reference evidence="3" key="1">
    <citation type="submission" date="2016-04" db="EMBL/GenBank/DDBJ databases">
        <authorList>
            <person name="Evans L.H."/>
            <person name="Alamgir A."/>
            <person name="Owens N."/>
            <person name="Weber N.D."/>
            <person name="Virtaneva K."/>
            <person name="Barbian K."/>
            <person name="Babar A."/>
            <person name="Rosenke K."/>
        </authorList>
    </citation>
    <scope>NUCLEOTIDE SEQUENCE</scope>
    <source>
        <strain evidence="3">86</strain>
    </source>
</reference>
<dbReference type="GO" id="GO:0050334">
    <property type="term" value="F:thiaminase activity"/>
    <property type="evidence" value="ECO:0007669"/>
    <property type="project" value="UniProtKB-EC"/>
</dbReference>
<comment type="catalytic activity">
    <reaction evidence="1">
        <text>thiamine + H2O = 5-(2-hydroxyethyl)-4-methylthiazole + 4-amino-5-hydroxymethyl-2-methylpyrimidine + H(+)</text>
        <dbReference type="Rhea" id="RHEA:17509"/>
        <dbReference type="ChEBI" id="CHEBI:15377"/>
        <dbReference type="ChEBI" id="CHEBI:15378"/>
        <dbReference type="ChEBI" id="CHEBI:16892"/>
        <dbReference type="ChEBI" id="CHEBI:17957"/>
        <dbReference type="ChEBI" id="CHEBI:18385"/>
        <dbReference type="EC" id="3.5.99.2"/>
    </reaction>
</comment>
<keyword evidence="1" id="KW-0378">Hydrolase</keyword>
<dbReference type="Pfam" id="PF03070">
    <property type="entry name" value="TENA_THI-4"/>
    <property type="match status" value="1"/>
</dbReference>
<comment type="similarity">
    <text evidence="1">Belongs to the TenA family.</text>
</comment>
<dbReference type="InterPro" id="IPR050967">
    <property type="entry name" value="Thiamine_Salvage_TenA"/>
</dbReference>
<sequence length="217" mass="24716">MKWSEQAWQAALPAYTKILELDFLRELMDGTLPEEKFRFYIQQDALYLNGFGKALAGIAARLENPAHMGAFVRFAGDTMAVERDMHQAFFAVLGKLEDLEPSPTCLLYTSYMLKQLSDAPVETALASVLPCFWVYKEVGDYILAHQSKGPNRYQSWIDTYGGEEYGAAVRQAIGICDELAAVCTPKQRESMTKSYVLCTKMEWMFWDSAYKLEQWPV</sequence>
<name>A0A212KFM9_9DELT</name>
<protein>
    <recommendedName>
        <fullName evidence="1">Aminopyrimidine aminohydrolase</fullName>
        <ecNumber evidence="1">3.5.99.2</ecNumber>
    </recommendedName>
</protein>
<organism evidence="3">
    <name type="scientific">uncultured delta proteobacterium</name>
    <dbReference type="NCBI Taxonomy" id="34034"/>
    <lineage>
        <taxon>Bacteria</taxon>
        <taxon>Deltaproteobacteria</taxon>
        <taxon>environmental samples</taxon>
    </lineage>
</organism>
<dbReference type="UniPathway" id="UPA00060"/>
<dbReference type="InterPro" id="IPR027574">
    <property type="entry name" value="Thiaminase_II"/>
</dbReference>
<comment type="catalytic activity">
    <reaction evidence="1">
        <text>4-amino-5-aminomethyl-2-methylpyrimidine + H2O = 4-amino-5-hydroxymethyl-2-methylpyrimidine + NH4(+)</text>
        <dbReference type="Rhea" id="RHEA:31799"/>
        <dbReference type="ChEBI" id="CHEBI:15377"/>
        <dbReference type="ChEBI" id="CHEBI:16892"/>
        <dbReference type="ChEBI" id="CHEBI:28938"/>
        <dbReference type="ChEBI" id="CHEBI:63416"/>
        <dbReference type="EC" id="3.5.99.2"/>
    </reaction>
</comment>
<dbReference type="Gene3D" id="1.20.910.10">
    <property type="entry name" value="Heme oxygenase-like"/>
    <property type="match status" value="1"/>
</dbReference>